<organism evidence="13 14">
    <name type="scientific">Candidatus Kinetoplastidibacterium desouzai TCC079E</name>
    <dbReference type="NCBI Taxonomy" id="1208919"/>
    <lineage>
        <taxon>Bacteria</taxon>
        <taxon>Pseudomonadati</taxon>
        <taxon>Pseudomonadota</taxon>
        <taxon>Betaproteobacteria</taxon>
        <taxon>Candidatus Kinetoplastidibacterium</taxon>
    </lineage>
</organism>
<evidence type="ECO:0000256" key="11">
    <source>
        <dbReference type="ARBA" id="ARBA00023237"/>
    </source>
</evidence>
<dbReference type="Gene3D" id="2.50.20.10">
    <property type="entry name" value="Lipoprotein localisation LolA/LolB/LppX"/>
    <property type="match status" value="1"/>
</dbReference>
<evidence type="ECO:0000256" key="8">
    <source>
        <dbReference type="ARBA" id="ARBA00023136"/>
    </source>
</evidence>
<evidence type="ECO:0000256" key="1">
    <source>
        <dbReference type="ARBA" id="ARBA00004459"/>
    </source>
</evidence>
<dbReference type="Pfam" id="PF03550">
    <property type="entry name" value="LolB"/>
    <property type="match status" value="1"/>
</dbReference>
<dbReference type="GO" id="GO:0009279">
    <property type="term" value="C:cell outer membrane"/>
    <property type="evidence" value="ECO:0007669"/>
    <property type="project" value="UniProtKB-SubCell"/>
</dbReference>
<comment type="subunit">
    <text evidence="3">Monomer.</text>
</comment>
<dbReference type="InterPro" id="IPR004565">
    <property type="entry name" value="OM_lipoprot_LolB"/>
</dbReference>
<dbReference type="GO" id="GO:0015031">
    <property type="term" value="P:protein transport"/>
    <property type="evidence" value="ECO:0007669"/>
    <property type="project" value="UniProtKB-KW"/>
</dbReference>
<dbReference type="KEGG" id="kde:CDSE_0311"/>
<dbReference type="HOGENOM" id="CLU_1432157_0_0_4"/>
<evidence type="ECO:0000256" key="9">
    <source>
        <dbReference type="ARBA" id="ARBA00023139"/>
    </source>
</evidence>
<evidence type="ECO:0000256" key="7">
    <source>
        <dbReference type="ARBA" id="ARBA00022927"/>
    </source>
</evidence>
<dbReference type="InterPro" id="IPR029046">
    <property type="entry name" value="LolA/LolB/LppX"/>
</dbReference>
<comment type="subcellular location">
    <subcellularLocation>
        <location evidence="1">Cell outer membrane</location>
        <topology evidence="1">Lipid-anchor</topology>
    </subcellularLocation>
</comment>
<dbReference type="eggNOG" id="COG3017">
    <property type="taxonomic scope" value="Bacteria"/>
</dbReference>
<dbReference type="Proteomes" id="UP000011547">
    <property type="component" value="Chromosome"/>
</dbReference>
<keyword evidence="9" id="KW-0564">Palmitate</keyword>
<protein>
    <recommendedName>
        <fullName evidence="4">Outer-membrane lipoprotein LolB</fullName>
    </recommendedName>
</protein>
<accession>M1LTL3</accession>
<dbReference type="PATRIC" id="fig|1208919.3.peg.91"/>
<keyword evidence="5" id="KW-0813">Transport</keyword>
<sequence length="190" mass="22759">MIAIFRFIYILLVFLTTSCSYNSYLDRDREDYFLREGVFSCVQSNYKDDTTTLVKGKFLWYECADYYSFSLFSFWGKKELQFSDFFKYKEIILSDGIKKSFVNISTKALLEREIGIYIPIDQIRFWIRRSFKEHDSIVSNSKINDFIYFEFDGWVVKLSNYDCVGPKVIFLEKTLENFNIRVKLIVKNNE</sequence>
<evidence type="ECO:0000256" key="6">
    <source>
        <dbReference type="ARBA" id="ARBA00022729"/>
    </source>
</evidence>
<keyword evidence="14" id="KW-1185">Reference proteome</keyword>
<evidence type="ECO:0000256" key="3">
    <source>
        <dbReference type="ARBA" id="ARBA00011245"/>
    </source>
</evidence>
<evidence type="ECO:0000313" key="14">
    <source>
        <dbReference type="Proteomes" id="UP000011547"/>
    </source>
</evidence>
<keyword evidence="8" id="KW-0472">Membrane</keyword>
<dbReference type="STRING" id="1208919.CDSE_0311"/>
<keyword evidence="6" id="KW-0732">Signal</keyword>
<evidence type="ECO:0000256" key="5">
    <source>
        <dbReference type="ARBA" id="ARBA00022448"/>
    </source>
</evidence>
<evidence type="ECO:0000256" key="2">
    <source>
        <dbReference type="ARBA" id="ARBA00009696"/>
    </source>
</evidence>
<gene>
    <name evidence="13" type="ORF">CDSE_0311</name>
</gene>
<dbReference type="PROSITE" id="PS51257">
    <property type="entry name" value="PROKAR_LIPOPROTEIN"/>
    <property type="match status" value="1"/>
</dbReference>
<keyword evidence="7" id="KW-0653">Protein transport</keyword>
<evidence type="ECO:0000313" key="13">
    <source>
        <dbReference type="EMBL" id="AGF46654.1"/>
    </source>
</evidence>
<keyword evidence="10" id="KW-0143">Chaperone</keyword>
<evidence type="ECO:0000256" key="12">
    <source>
        <dbReference type="ARBA" id="ARBA00023288"/>
    </source>
</evidence>
<proteinExistence type="inferred from homology"/>
<dbReference type="EMBL" id="CP003803">
    <property type="protein sequence ID" value="AGF46654.1"/>
    <property type="molecule type" value="Genomic_DNA"/>
</dbReference>
<evidence type="ECO:0000256" key="4">
    <source>
        <dbReference type="ARBA" id="ARBA00016202"/>
    </source>
</evidence>
<keyword evidence="12 13" id="KW-0449">Lipoprotein</keyword>
<dbReference type="AlphaFoldDB" id="M1LTL3"/>
<reference evidence="13 14" key="1">
    <citation type="journal article" date="2013" name="Genome Biol. Evol.">
        <title>Genome evolution and phylogenomic analysis of candidatus kinetoplastibacterium, the betaproteobacterial endosymbionts of strigomonas and angomonas.</title>
        <authorList>
            <person name="Alves J.M."/>
            <person name="Serrano M.G."/>
            <person name="Maia da Silva F."/>
            <person name="Voegtly L.J."/>
            <person name="Matveyev A.V."/>
            <person name="Teixeira M.M."/>
            <person name="Camargo E.P."/>
            <person name="Buck G.A."/>
        </authorList>
    </citation>
    <scope>NUCLEOTIDE SEQUENCE [LARGE SCALE GENOMIC DNA]</scope>
    <source>
        <strain evidence="13 14">TCC079E</strain>
    </source>
</reference>
<keyword evidence="11" id="KW-0998">Cell outer membrane</keyword>
<comment type="similarity">
    <text evidence="2">Belongs to the LolB family.</text>
</comment>
<dbReference type="SUPFAM" id="SSF89392">
    <property type="entry name" value="Prokaryotic lipoproteins and lipoprotein localization factors"/>
    <property type="match status" value="1"/>
</dbReference>
<evidence type="ECO:0000256" key="10">
    <source>
        <dbReference type="ARBA" id="ARBA00023186"/>
    </source>
</evidence>
<name>M1LTL3_9PROT</name>